<evidence type="ECO:0000313" key="1">
    <source>
        <dbReference type="EMBL" id="KAI0053232.1"/>
    </source>
</evidence>
<name>A0ACB8SAS2_9AGAM</name>
<protein>
    <submittedName>
        <fullName evidence="1">Alpha/beta-hydrolase</fullName>
    </submittedName>
</protein>
<proteinExistence type="predicted"/>
<comment type="caution">
    <text evidence="1">The sequence shown here is derived from an EMBL/GenBank/DDBJ whole genome shotgun (WGS) entry which is preliminary data.</text>
</comment>
<organism evidence="1 2">
    <name type="scientific">Auriscalpium vulgare</name>
    <dbReference type="NCBI Taxonomy" id="40419"/>
    <lineage>
        <taxon>Eukaryota</taxon>
        <taxon>Fungi</taxon>
        <taxon>Dikarya</taxon>
        <taxon>Basidiomycota</taxon>
        <taxon>Agaricomycotina</taxon>
        <taxon>Agaricomycetes</taxon>
        <taxon>Russulales</taxon>
        <taxon>Auriscalpiaceae</taxon>
        <taxon>Auriscalpium</taxon>
    </lineage>
</organism>
<gene>
    <name evidence="1" type="ORF">FA95DRAFT_1482035</name>
</gene>
<reference evidence="1" key="2">
    <citation type="journal article" date="2022" name="New Phytol.">
        <title>Evolutionary transition to the ectomycorrhizal habit in the genomes of a hyperdiverse lineage of mushroom-forming fungi.</title>
        <authorList>
            <person name="Looney B."/>
            <person name="Miyauchi S."/>
            <person name="Morin E."/>
            <person name="Drula E."/>
            <person name="Courty P.E."/>
            <person name="Kohler A."/>
            <person name="Kuo A."/>
            <person name="LaButti K."/>
            <person name="Pangilinan J."/>
            <person name="Lipzen A."/>
            <person name="Riley R."/>
            <person name="Andreopoulos W."/>
            <person name="He G."/>
            <person name="Johnson J."/>
            <person name="Nolan M."/>
            <person name="Tritt A."/>
            <person name="Barry K.W."/>
            <person name="Grigoriev I.V."/>
            <person name="Nagy L.G."/>
            <person name="Hibbett D."/>
            <person name="Henrissat B."/>
            <person name="Matheny P.B."/>
            <person name="Labbe J."/>
            <person name="Martin F.M."/>
        </authorList>
    </citation>
    <scope>NUCLEOTIDE SEQUENCE</scope>
    <source>
        <strain evidence="1">FP105234-sp</strain>
    </source>
</reference>
<reference evidence="1" key="1">
    <citation type="submission" date="2021-02" db="EMBL/GenBank/DDBJ databases">
        <authorList>
            <consortium name="DOE Joint Genome Institute"/>
            <person name="Ahrendt S."/>
            <person name="Looney B.P."/>
            <person name="Miyauchi S."/>
            <person name="Morin E."/>
            <person name="Drula E."/>
            <person name="Courty P.E."/>
            <person name="Chicoki N."/>
            <person name="Fauchery L."/>
            <person name="Kohler A."/>
            <person name="Kuo A."/>
            <person name="Labutti K."/>
            <person name="Pangilinan J."/>
            <person name="Lipzen A."/>
            <person name="Riley R."/>
            <person name="Andreopoulos W."/>
            <person name="He G."/>
            <person name="Johnson J."/>
            <person name="Barry K.W."/>
            <person name="Grigoriev I.V."/>
            <person name="Nagy L."/>
            <person name="Hibbett D."/>
            <person name="Henrissat B."/>
            <person name="Matheny P.B."/>
            <person name="Labbe J."/>
            <person name="Martin F."/>
        </authorList>
    </citation>
    <scope>NUCLEOTIDE SEQUENCE</scope>
    <source>
        <strain evidence="1">FP105234-sp</strain>
    </source>
</reference>
<accession>A0ACB8SAS2</accession>
<dbReference type="EMBL" id="MU275841">
    <property type="protein sequence ID" value="KAI0053232.1"/>
    <property type="molecule type" value="Genomic_DNA"/>
</dbReference>
<sequence length="404" mass="46384">MSSEQPFKVFIPDADLDNLRKRLELTRFPDELPESGWDYGAPLANIQRLVKRWRDGYDWRAAEAEMNLLPMFTRDIDVDGFGTLNIHYVHSRSASKNAVPLLFLHGWPGNFLEVAKILPLLTAESDDHPSFHVVAMSLPGFTFSQGPSFKGFAGKQYAETANKLMLALGYDEYVTQGGDWGFTLTREIAGYYGGKHVKAWHTNFPSSRVPRLKDHPWYWLMHLITPYKAWEHDGLARTRWFRDVGCWYSYQQGTYPQTLGYALADSPVGLLAWIYEKMVTWSDNYPWTDDEVLTWVSLYWFSRAGPTASLRIYKEVDESRYAYKPLQPTLGTVPMGVSWFPRDLFVTPRYWMYTIGRVVFEAVHESGGHFASHERPDELVNDVRKMFGKGGPAFAVVPGKNGYD</sequence>
<evidence type="ECO:0000313" key="2">
    <source>
        <dbReference type="Proteomes" id="UP000814033"/>
    </source>
</evidence>
<keyword evidence="2" id="KW-1185">Reference proteome</keyword>
<dbReference type="Proteomes" id="UP000814033">
    <property type="component" value="Unassembled WGS sequence"/>
</dbReference>